<feature type="region of interest" description="Disordered" evidence="5">
    <location>
        <begin position="1"/>
        <end position="27"/>
    </location>
</feature>
<dbReference type="SMART" id="SM00739">
    <property type="entry name" value="KOW"/>
    <property type="match status" value="2"/>
</dbReference>
<dbReference type="PANTHER" id="PTHR11125">
    <property type="entry name" value="SUPPRESSOR OF TY 5"/>
    <property type="match status" value="1"/>
</dbReference>
<dbReference type="InterPro" id="IPR014722">
    <property type="entry name" value="Rib_uL2_dom2"/>
</dbReference>
<dbReference type="InterPro" id="IPR005824">
    <property type="entry name" value="KOW"/>
</dbReference>
<evidence type="ECO:0000256" key="1">
    <source>
        <dbReference type="ARBA" id="ARBA00004123"/>
    </source>
</evidence>
<dbReference type="EnsemblPlants" id="AES78873">
    <property type="protein sequence ID" value="AES78873"/>
    <property type="gene ID" value="MTR_7g050470"/>
</dbReference>
<reference evidence="7 9" key="1">
    <citation type="journal article" date="2011" name="Nature">
        <title>The Medicago genome provides insight into the evolution of rhizobial symbioses.</title>
        <authorList>
            <person name="Young N.D."/>
            <person name="Debelle F."/>
            <person name="Oldroyd G.E."/>
            <person name="Geurts R."/>
            <person name="Cannon S.B."/>
            <person name="Udvardi M.K."/>
            <person name="Benedito V.A."/>
            <person name="Mayer K.F."/>
            <person name="Gouzy J."/>
            <person name="Schoof H."/>
            <person name="Van de Peer Y."/>
            <person name="Proost S."/>
            <person name="Cook D.R."/>
            <person name="Meyers B.C."/>
            <person name="Spannagl M."/>
            <person name="Cheung F."/>
            <person name="De Mita S."/>
            <person name="Krishnakumar V."/>
            <person name="Gundlach H."/>
            <person name="Zhou S."/>
            <person name="Mudge J."/>
            <person name="Bharti A.K."/>
            <person name="Murray J.D."/>
            <person name="Naoumkina M.A."/>
            <person name="Rosen B."/>
            <person name="Silverstein K.A."/>
            <person name="Tang H."/>
            <person name="Rombauts S."/>
            <person name="Zhao P.X."/>
            <person name="Zhou P."/>
            <person name="Barbe V."/>
            <person name="Bardou P."/>
            <person name="Bechner M."/>
            <person name="Bellec A."/>
            <person name="Berger A."/>
            <person name="Berges H."/>
            <person name="Bidwell S."/>
            <person name="Bisseling T."/>
            <person name="Choisne N."/>
            <person name="Couloux A."/>
            <person name="Denny R."/>
            <person name="Deshpande S."/>
            <person name="Dai X."/>
            <person name="Doyle J.J."/>
            <person name="Dudez A.M."/>
            <person name="Farmer A.D."/>
            <person name="Fouteau S."/>
            <person name="Franken C."/>
            <person name="Gibelin C."/>
            <person name="Gish J."/>
            <person name="Goldstein S."/>
            <person name="Gonzalez A.J."/>
            <person name="Green P.J."/>
            <person name="Hallab A."/>
            <person name="Hartog M."/>
            <person name="Hua A."/>
            <person name="Humphray S.J."/>
            <person name="Jeong D.H."/>
            <person name="Jing Y."/>
            <person name="Jocker A."/>
            <person name="Kenton S.M."/>
            <person name="Kim D.J."/>
            <person name="Klee K."/>
            <person name="Lai H."/>
            <person name="Lang C."/>
            <person name="Lin S."/>
            <person name="Macmil S.L."/>
            <person name="Magdelenat G."/>
            <person name="Matthews L."/>
            <person name="McCorrison J."/>
            <person name="Monaghan E.L."/>
            <person name="Mun J.H."/>
            <person name="Najar F.Z."/>
            <person name="Nicholson C."/>
            <person name="Noirot C."/>
            <person name="O'Bleness M."/>
            <person name="Paule C.R."/>
            <person name="Poulain J."/>
            <person name="Prion F."/>
            <person name="Qin B."/>
            <person name="Qu C."/>
            <person name="Retzel E.F."/>
            <person name="Riddle C."/>
            <person name="Sallet E."/>
            <person name="Samain S."/>
            <person name="Samson N."/>
            <person name="Sanders I."/>
            <person name="Saurat O."/>
            <person name="Scarpelli C."/>
            <person name="Schiex T."/>
            <person name="Segurens B."/>
            <person name="Severin A.J."/>
            <person name="Sherrier D.J."/>
            <person name="Shi R."/>
            <person name="Sims S."/>
            <person name="Singer S.R."/>
            <person name="Sinharoy S."/>
            <person name="Sterck L."/>
            <person name="Viollet A."/>
            <person name="Wang B.B."/>
            <person name="Wang K."/>
            <person name="Wang M."/>
            <person name="Wang X."/>
            <person name="Warfsmann J."/>
            <person name="Weissenbach J."/>
            <person name="White D.D."/>
            <person name="White J.D."/>
            <person name="Wiley G.B."/>
            <person name="Wincker P."/>
            <person name="Xing Y."/>
            <person name="Yang L."/>
            <person name="Yao Z."/>
            <person name="Ying F."/>
            <person name="Zhai J."/>
            <person name="Zhou L."/>
            <person name="Zuber A."/>
            <person name="Denarie J."/>
            <person name="Dixon R.A."/>
            <person name="May G.D."/>
            <person name="Schwartz D.C."/>
            <person name="Rogers J."/>
            <person name="Quetier F."/>
            <person name="Town C.D."/>
            <person name="Roe B.A."/>
        </authorList>
    </citation>
    <scope>NUCLEOTIDE SEQUENCE [LARGE SCALE GENOMIC DNA]</scope>
    <source>
        <strain evidence="7">A17</strain>
        <strain evidence="8 9">cv. Jemalong A17</strain>
    </source>
</reference>
<dbReference type="InterPro" id="IPR041976">
    <property type="entry name" value="KOW_Spt5_3"/>
</dbReference>
<sequence>MVKREREGEEDNKGERRKLEHEVNEEKNVSSLEDPKLWKVQCTAGREKEAVIRLMQKRMQKCTIFSAFVVESLPKCVYVEAHKESDVKEACKGVQTLYCKKIIAVPMNEMNDLMTLASKSNKEEQNFTQSGESGKKQQFRKGDIVMVTDGETEGKIKVVDKVEEGYVLIRAIDHLSGSYEVQTSQIRKHFKEGDRVKVVSGTDEGETGFVVKVDQHDHLVLFTDTRKEICVLADDAVLMTG</sequence>
<keyword evidence="4" id="KW-0539">Nucleus</keyword>
<dbReference type="InterPro" id="IPR005100">
    <property type="entry name" value="NGN-domain"/>
</dbReference>
<evidence type="ECO:0000256" key="3">
    <source>
        <dbReference type="ARBA" id="ARBA00023163"/>
    </source>
</evidence>
<dbReference type="CDD" id="cd06083">
    <property type="entry name" value="KOW_Spt5_3"/>
    <property type="match status" value="1"/>
</dbReference>
<comment type="similarity">
    <text evidence="2">Belongs to the SPT5 family.</text>
</comment>
<dbReference type="eggNOG" id="KOG1999">
    <property type="taxonomic scope" value="Eukaryota"/>
</dbReference>
<reference evidence="7 9" key="2">
    <citation type="journal article" date="2014" name="BMC Genomics">
        <title>An improved genome release (version Mt4.0) for the model legume Medicago truncatula.</title>
        <authorList>
            <person name="Tang H."/>
            <person name="Krishnakumar V."/>
            <person name="Bidwell S."/>
            <person name="Rosen B."/>
            <person name="Chan A."/>
            <person name="Zhou S."/>
            <person name="Gentzbittel L."/>
            <person name="Childs K.L."/>
            <person name="Yandell M."/>
            <person name="Gundlach H."/>
            <person name="Mayer K.F."/>
            <person name="Schwartz D.C."/>
            <person name="Town C.D."/>
        </authorList>
    </citation>
    <scope>GENOME REANNOTATION</scope>
    <source>
        <strain evidence="8 9">cv. Jemalong A17</strain>
    </source>
</reference>
<dbReference type="InterPro" id="IPR008991">
    <property type="entry name" value="Translation_prot_SH3-like_sf"/>
</dbReference>
<dbReference type="HOGENOM" id="CLU_1153196_0_0_1"/>
<dbReference type="CDD" id="cd09888">
    <property type="entry name" value="NGN_Euk"/>
    <property type="match status" value="1"/>
</dbReference>
<evidence type="ECO:0000313" key="7">
    <source>
        <dbReference type="EMBL" id="AES78873.1"/>
    </source>
</evidence>
<dbReference type="GO" id="GO:0006354">
    <property type="term" value="P:DNA-templated transcription elongation"/>
    <property type="evidence" value="ECO:0007669"/>
    <property type="project" value="InterPro"/>
</dbReference>
<dbReference type="Pfam" id="PF03439">
    <property type="entry name" value="Spt5-NGN"/>
    <property type="match status" value="1"/>
</dbReference>
<dbReference type="GO" id="GO:0032784">
    <property type="term" value="P:regulation of DNA-templated transcription elongation"/>
    <property type="evidence" value="ECO:0007669"/>
    <property type="project" value="InterPro"/>
</dbReference>
<dbReference type="InterPro" id="IPR039659">
    <property type="entry name" value="SPT5"/>
</dbReference>
<evidence type="ECO:0000256" key="5">
    <source>
        <dbReference type="SAM" id="MobiDB-lite"/>
    </source>
</evidence>
<dbReference type="Pfam" id="PF00467">
    <property type="entry name" value="KOW"/>
    <property type="match status" value="1"/>
</dbReference>
<dbReference type="SUPFAM" id="SSF50104">
    <property type="entry name" value="Translation proteins SH3-like domain"/>
    <property type="match status" value="1"/>
</dbReference>
<dbReference type="InterPro" id="IPR036735">
    <property type="entry name" value="NGN_dom_sf"/>
</dbReference>
<evidence type="ECO:0000313" key="9">
    <source>
        <dbReference type="Proteomes" id="UP000002051"/>
    </source>
</evidence>
<dbReference type="GO" id="GO:0005634">
    <property type="term" value="C:nucleus"/>
    <property type="evidence" value="ECO:0007669"/>
    <property type="project" value="UniProtKB-SubCell"/>
</dbReference>
<evidence type="ECO:0000313" key="8">
    <source>
        <dbReference type="EnsemblPlants" id="AES78873"/>
    </source>
</evidence>
<dbReference type="Gene3D" id="2.30.30.30">
    <property type="match status" value="2"/>
</dbReference>
<dbReference type="PaxDb" id="3880-AES78873"/>
<feature type="domain" description="KOW" evidence="6">
    <location>
        <begin position="138"/>
        <end position="165"/>
    </location>
</feature>
<evidence type="ECO:0000259" key="6">
    <source>
        <dbReference type="SMART" id="SM00739"/>
    </source>
</evidence>
<dbReference type="GO" id="GO:0006357">
    <property type="term" value="P:regulation of transcription by RNA polymerase II"/>
    <property type="evidence" value="ECO:0007669"/>
    <property type="project" value="InterPro"/>
</dbReference>
<name>G7KVU6_MEDTR</name>
<dbReference type="Gene3D" id="3.30.70.940">
    <property type="entry name" value="NusG, N-terminal domain"/>
    <property type="match status" value="1"/>
</dbReference>
<dbReference type="PANTHER" id="PTHR11125:SF7">
    <property type="entry name" value="TRANSCRIPTION ELONGATION FACTOR SPT5"/>
    <property type="match status" value="1"/>
</dbReference>
<keyword evidence="7" id="KW-0648">Protein biosynthesis</keyword>
<dbReference type="EMBL" id="CM001223">
    <property type="protein sequence ID" value="AES78873.1"/>
    <property type="molecule type" value="Genomic_DNA"/>
</dbReference>
<evidence type="ECO:0000256" key="2">
    <source>
        <dbReference type="ARBA" id="ARBA00006956"/>
    </source>
</evidence>
<evidence type="ECO:0000256" key="4">
    <source>
        <dbReference type="ARBA" id="ARBA00023242"/>
    </source>
</evidence>
<reference evidence="8" key="3">
    <citation type="submission" date="2015-04" db="UniProtKB">
        <authorList>
            <consortium name="EnsemblPlants"/>
        </authorList>
    </citation>
    <scope>IDENTIFICATION</scope>
    <source>
        <strain evidence="8">cv. Jemalong A17</strain>
    </source>
</reference>
<proteinExistence type="inferred from homology"/>
<keyword evidence="7" id="KW-0251">Elongation factor</keyword>
<protein>
    <submittedName>
        <fullName evidence="7">Transcription elongation factor SPT5-like protein, putative</fullName>
    </submittedName>
</protein>
<keyword evidence="9" id="KW-1185">Reference proteome</keyword>
<keyword evidence="3" id="KW-0804">Transcription</keyword>
<organism evidence="7 9">
    <name type="scientific">Medicago truncatula</name>
    <name type="common">Barrel medic</name>
    <name type="synonym">Medicago tribuloides</name>
    <dbReference type="NCBI Taxonomy" id="3880"/>
    <lineage>
        <taxon>Eukaryota</taxon>
        <taxon>Viridiplantae</taxon>
        <taxon>Streptophyta</taxon>
        <taxon>Embryophyta</taxon>
        <taxon>Tracheophyta</taxon>
        <taxon>Spermatophyta</taxon>
        <taxon>Magnoliopsida</taxon>
        <taxon>eudicotyledons</taxon>
        <taxon>Gunneridae</taxon>
        <taxon>Pentapetalae</taxon>
        <taxon>rosids</taxon>
        <taxon>fabids</taxon>
        <taxon>Fabales</taxon>
        <taxon>Fabaceae</taxon>
        <taxon>Papilionoideae</taxon>
        <taxon>50 kb inversion clade</taxon>
        <taxon>NPAAA clade</taxon>
        <taxon>Hologalegina</taxon>
        <taxon>IRL clade</taxon>
        <taxon>Trifolieae</taxon>
        <taxon>Medicago</taxon>
    </lineage>
</organism>
<dbReference type="Proteomes" id="UP000002051">
    <property type="component" value="Unassembled WGS sequence"/>
</dbReference>
<dbReference type="InterPro" id="IPR039385">
    <property type="entry name" value="NGN_Euk"/>
</dbReference>
<dbReference type="AlphaFoldDB" id="G7KVU6"/>
<accession>G7KVU6</accession>
<comment type="subcellular location">
    <subcellularLocation>
        <location evidence="1">Nucleus</location>
    </subcellularLocation>
</comment>
<feature type="domain" description="KOW" evidence="6">
    <location>
        <begin position="189"/>
        <end position="216"/>
    </location>
</feature>
<dbReference type="GO" id="GO:0003746">
    <property type="term" value="F:translation elongation factor activity"/>
    <property type="evidence" value="ECO:0007669"/>
    <property type="project" value="UniProtKB-KW"/>
</dbReference>
<dbReference type="STRING" id="3880.G7KVU6"/>
<gene>
    <name evidence="7" type="ordered locus">MTR_7g050470</name>
</gene>